<keyword evidence="4" id="KW-1185">Reference proteome</keyword>
<organism evidence="3 4">
    <name type="scientific">Aspergillus piperis CBS 112811</name>
    <dbReference type="NCBI Taxonomy" id="1448313"/>
    <lineage>
        <taxon>Eukaryota</taxon>
        <taxon>Fungi</taxon>
        <taxon>Dikarya</taxon>
        <taxon>Ascomycota</taxon>
        <taxon>Pezizomycotina</taxon>
        <taxon>Eurotiomycetes</taxon>
        <taxon>Eurotiomycetidae</taxon>
        <taxon>Eurotiales</taxon>
        <taxon>Aspergillaceae</taxon>
        <taxon>Aspergillus</taxon>
        <taxon>Aspergillus subgen. Circumdati</taxon>
    </lineage>
</organism>
<proteinExistence type="predicted"/>
<reference evidence="3 4" key="1">
    <citation type="submission" date="2018-02" db="EMBL/GenBank/DDBJ databases">
        <title>The genomes of Aspergillus section Nigri reveals drivers in fungal speciation.</title>
        <authorList>
            <consortium name="DOE Joint Genome Institute"/>
            <person name="Vesth T.C."/>
            <person name="Nybo J."/>
            <person name="Theobald S."/>
            <person name="Brandl J."/>
            <person name="Frisvad J.C."/>
            <person name="Nielsen K.F."/>
            <person name="Lyhne E.K."/>
            <person name="Kogle M.E."/>
            <person name="Kuo A."/>
            <person name="Riley R."/>
            <person name="Clum A."/>
            <person name="Nolan M."/>
            <person name="Lipzen A."/>
            <person name="Salamov A."/>
            <person name="Henrissat B."/>
            <person name="Wiebenga A."/>
            <person name="De vries R.P."/>
            <person name="Grigoriev I.V."/>
            <person name="Mortensen U.H."/>
            <person name="Andersen M.R."/>
            <person name="Baker S.E."/>
        </authorList>
    </citation>
    <scope>NUCLEOTIDE SEQUENCE [LARGE SCALE GENOMIC DNA]</scope>
    <source>
        <strain evidence="3 4">CBS 112811</strain>
    </source>
</reference>
<feature type="signal peptide" evidence="2">
    <location>
        <begin position="1"/>
        <end position="21"/>
    </location>
</feature>
<dbReference type="Proteomes" id="UP000249526">
    <property type="component" value="Unassembled WGS sequence"/>
</dbReference>
<protein>
    <recommendedName>
        <fullName evidence="5">Secreted protein</fullName>
    </recommendedName>
</protein>
<accession>A0A8G1RAD1</accession>
<sequence>MMVPTIILLALLHVGLHPVFAPSIPLWSLQTSYHLRNMILIDATCKKNSLKCVIGSATGRCYKGLFSFFILPLVCIEPWYGKSSSVSKKKKRKPNQQPPAPAWVLGQVENRPGSQQVKSQGGARRLASGGAEPNLVVPSEWLPSQSQLPSGSLPKVRGGCVCVGGWLLEHLVLQFSRLKPFRVERLRPTAIGCVFTDRWSPAILLLLR</sequence>
<evidence type="ECO:0008006" key="5">
    <source>
        <dbReference type="Google" id="ProtNLM"/>
    </source>
</evidence>
<dbReference type="RefSeq" id="XP_025519046.1">
    <property type="nucleotide sequence ID" value="XM_025654411.1"/>
</dbReference>
<dbReference type="EMBL" id="KZ825056">
    <property type="protein sequence ID" value="RAH61124.1"/>
    <property type="molecule type" value="Genomic_DNA"/>
</dbReference>
<dbReference type="AlphaFoldDB" id="A0A8G1RAD1"/>
<evidence type="ECO:0000256" key="1">
    <source>
        <dbReference type="SAM" id="MobiDB-lite"/>
    </source>
</evidence>
<evidence type="ECO:0000313" key="3">
    <source>
        <dbReference type="EMBL" id="RAH61124.1"/>
    </source>
</evidence>
<keyword evidence="2" id="KW-0732">Signal</keyword>
<dbReference type="GeneID" id="37157813"/>
<feature type="chain" id="PRO_5034587599" description="Secreted protein" evidence="2">
    <location>
        <begin position="22"/>
        <end position="208"/>
    </location>
</feature>
<feature type="region of interest" description="Disordered" evidence="1">
    <location>
        <begin position="86"/>
        <end position="105"/>
    </location>
</feature>
<evidence type="ECO:0000256" key="2">
    <source>
        <dbReference type="SAM" id="SignalP"/>
    </source>
</evidence>
<name>A0A8G1RAD1_9EURO</name>
<evidence type="ECO:0000313" key="4">
    <source>
        <dbReference type="Proteomes" id="UP000249526"/>
    </source>
</evidence>
<gene>
    <name evidence="3" type="ORF">BO85DRAFT_188397</name>
</gene>